<dbReference type="OrthoDB" id="46887at2759"/>
<protein>
    <submittedName>
        <fullName evidence="2">Uncharacterized protein</fullName>
    </submittedName>
</protein>
<evidence type="ECO:0000313" key="2">
    <source>
        <dbReference type="EMBL" id="CAB9499037.1"/>
    </source>
</evidence>
<dbReference type="EMBL" id="CAICTM010000051">
    <property type="protein sequence ID" value="CAB9499037.1"/>
    <property type="molecule type" value="Genomic_DNA"/>
</dbReference>
<gene>
    <name evidence="2" type="ORF">SEMRO_52_G031000.1</name>
</gene>
<feature type="compositionally biased region" description="Acidic residues" evidence="1">
    <location>
        <begin position="40"/>
        <end position="61"/>
    </location>
</feature>
<comment type="caution">
    <text evidence="2">The sequence shown here is derived from an EMBL/GenBank/DDBJ whole genome shotgun (WGS) entry which is preliminary data.</text>
</comment>
<feature type="region of interest" description="Disordered" evidence="1">
    <location>
        <begin position="1"/>
        <end position="67"/>
    </location>
</feature>
<feature type="compositionally biased region" description="Low complexity" evidence="1">
    <location>
        <begin position="20"/>
        <end position="29"/>
    </location>
</feature>
<reference evidence="2" key="1">
    <citation type="submission" date="2020-06" db="EMBL/GenBank/DDBJ databases">
        <authorList>
            <consortium name="Plant Systems Biology data submission"/>
        </authorList>
    </citation>
    <scope>NUCLEOTIDE SEQUENCE</scope>
    <source>
        <strain evidence="2">D6</strain>
    </source>
</reference>
<evidence type="ECO:0000313" key="3">
    <source>
        <dbReference type="Proteomes" id="UP001153069"/>
    </source>
</evidence>
<name>A0A9N8D9I0_9STRA</name>
<sequence>MSTAPADTSHLETIDYKPPASSASAANSNMMEDEKKLDVDDRDNDGEDADVDLYDEEAEWDEGGKSHCGYSEAVHSTLMSVGESVHKMVGEPTPRVEKELKAVGNWFQEASYAARDLFGTSNSGMKEDAMDAVKTVLRGGSNVNDKSGEESGDHTAAGGSTMSMDNMENAAYTPVQATD</sequence>
<dbReference type="Proteomes" id="UP001153069">
    <property type="component" value="Unassembled WGS sequence"/>
</dbReference>
<proteinExistence type="predicted"/>
<dbReference type="AlphaFoldDB" id="A0A9N8D9I0"/>
<organism evidence="2 3">
    <name type="scientific">Seminavis robusta</name>
    <dbReference type="NCBI Taxonomy" id="568900"/>
    <lineage>
        <taxon>Eukaryota</taxon>
        <taxon>Sar</taxon>
        <taxon>Stramenopiles</taxon>
        <taxon>Ochrophyta</taxon>
        <taxon>Bacillariophyta</taxon>
        <taxon>Bacillariophyceae</taxon>
        <taxon>Bacillariophycidae</taxon>
        <taxon>Naviculales</taxon>
        <taxon>Naviculaceae</taxon>
        <taxon>Seminavis</taxon>
    </lineage>
</organism>
<accession>A0A9N8D9I0</accession>
<evidence type="ECO:0000256" key="1">
    <source>
        <dbReference type="SAM" id="MobiDB-lite"/>
    </source>
</evidence>
<feature type="region of interest" description="Disordered" evidence="1">
    <location>
        <begin position="139"/>
        <end position="179"/>
    </location>
</feature>
<keyword evidence="3" id="KW-1185">Reference proteome</keyword>